<feature type="coiled-coil region" evidence="1">
    <location>
        <begin position="354"/>
        <end position="467"/>
    </location>
</feature>
<dbReference type="OrthoDB" id="74178at2759"/>
<gene>
    <name evidence="3" type="ORF">BJ878DRAFT_309591</name>
</gene>
<feature type="compositionally biased region" description="Polar residues" evidence="2">
    <location>
        <begin position="135"/>
        <end position="170"/>
    </location>
</feature>
<feature type="region of interest" description="Disordered" evidence="2">
    <location>
        <begin position="38"/>
        <end position="104"/>
    </location>
</feature>
<dbReference type="PANTHER" id="PTHR46515:SF1">
    <property type="entry name" value="TATA ELEMENT MODULATORY FACTOR"/>
    <property type="match status" value="1"/>
</dbReference>
<keyword evidence="1" id="KW-0175">Coiled coil</keyword>
<organism evidence="3 4">
    <name type="scientific">Calycina marina</name>
    <dbReference type="NCBI Taxonomy" id="1763456"/>
    <lineage>
        <taxon>Eukaryota</taxon>
        <taxon>Fungi</taxon>
        <taxon>Dikarya</taxon>
        <taxon>Ascomycota</taxon>
        <taxon>Pezizomycotina</taxon>
        <taxon>Leotiomycetes</taxon>
        <taxon>Helotiales</taxon>
        <taxon>Pezizellaceae</taxon>
        <taxon>Calycina</taxon>
    </lineage>
</organism>
<accession>A0A9P8CIT2</accession>
<dbReference type="GO" id="GO:0005794">
    <property type="term" value="C:Golgi apparatus"/>
    <property type="evidence" value="ECO:0007669"/>
    <property type="project" value="TreeGrafter"/>
</dbReference>
<feature type="coiled-coil region" evidence="1">
    <location>
        <begin position="498"/>
        <end position="550"/>
    </location>
</feature>
<comment type="caution">
    <text evidence="3">The sequence shown here is derived from an EMBL/GenBank/DDBJ whole genome shotgun (WGS) entry which is preliminary data.</text>
</comment>
<dbReference type="EMBL" id="MU253744">
    <property type="protein sequence ID" value="KAG9248729.1"/>
    <property type="molecule type" value="Genomic_DNA"/>
</dbReference>
<proteinExistence type="predicted"/>
<feature type="compositionally biased region" description="Low complexity" evidence="2">
    <location>
        <begin position="78"/>
        <end position="88"/>
    </location>
</feature>
<name>A0A9P8CIT2_9HELO</name>
<keyword evidence="4" id="KW-1185">Reference proteome</keyword>
<dbReference type="InterPro" id="IPR022092">
    <property type="entry name" value="TMF_DNA-bd"/>
</dbReference>
<dbReference type="GO" id="GO:0005783">
    <property type="term" value="C:endoplasmic reticulum"/>
    <property type="evidence" value="ECO:0007669"/>
    <property type="project" value="TreeGrafter"/>
</dbReference>
<protein>
    <submittedName>
        <fullName evidence="3">TATA element modulatory factor 1 DNA binding-domain-containing protein</fullName>
    </submittedName>
</protein>
<dbReference type="AlphaFoldDB" id="A0A9P8CIT2"/>
<dbReference type="Proteomes" id="UP000887226">
    <property type="component" value="Unassembled WGS sequence"/>
</dbReference>
<dbReference type="PANTHER" id="PTHR46515">
    <property type="entry name" value="TATA ELEMENT MODULATORY FACTOR TMF1"/>
    <property type="match status" value="1"/>
</dbReference>
<evidence type="ECO:0000256" key="2">
    <source>
        <dbReference type="SAM" id="MobiDB-lite"/>
    </source>
</evidence>
<reference evidence="3" key="1">
    <citation type="journal article" date="2021" name="IMA Fungus">
        <title>Genomic characterization of three marine fungi, including Emericellopsis atlantica sp. nov. with signatures of a generalist lifestyle and marine biomass degradation.</title>
        <authorList>
            <person name="Hagestad O.C."/>
            <person name="Hou L."/>
            <person name="Andersen J.H."/>
            <person name="Hansen E.H."/>
            <person name="Altermark B."/>
            <person name="Li C."/>
            <person name="Kuhnert E."/>
            <person name="Cox R.J."/>
            <person name="Crous P.W."/>
            <person name="Spatafora J.W."/>
            <person name="Lail K."/>
            <person name="Amirebrahimi M."/>
            <person name="Lipzen A."/>
            <person name="Pangilinan J."/>
            <person name="Andreopoulos W."/>
            <person name="Hayes R.D."/>
            <person name="Ng V."/>
            <person name="Grigoriev I.V."/>
            <person name="Jackson S.A."/>
            <person name="Sutton T.D.S."/>
            <person name="Dobson A.D.W."/>
            <person name="Rama T."/>
        </authorList>
    </citation>
    <scope>NUCLEOTIDE SEQUENCE</scope>
    <source>
        <strain evidence="3">TRa3180A</strain>
    </source>
</reference>
<sequence length="563" mass="62326">MAAPGKQTSRWGVGAFLQQAVAGVESRLDTILADDQEAGKAANAAAATPVAAPKPDTSTPRSANSNRTNERLQERLARAMAAKNAQKADSSMATPPRTDSPTQFTESLRQSFDMACTTVEREASTVSTEEVVESWPNQQSTPSNEVENSTIVSIPLSGSTQEPSSLTTQVESEDTACLSVDSARPSIPRDSMDSVRQPITSSRPFMEYPTTQISDVANHKAPEEYEELLKQLQSDFEISELQKHEEIHDYVERVDALQAKLQYLAKESADNAKTASNAAASGSLEKKVADKDEQIALLMEEGQKLSKKELSHLSAIKKLRSKIQENGKELAEAKLGQDKAEKDAAFANDRLKRAEGFERRVTEKERQINQLQKDLESARTERVSRDATIATLKRQLEDAAAENKKAEVKTAHESLVTERKKVADLEDNIANLKIEKSLIADRGQLQVKELRERIDKDAETARMLELEMRSEHQMLESKLEVMRARAEEVTTGATGDAQAKLLRQIETLQTQYAVASENWQGIEASLIARAASLEKERDEATKRETDIRRKAREVVSVNTLLVI</sequence>
<feature type="compositionally biased region" description="Low complexity" evidence="2">
    <location>
        <begin position="39"/>
        <end position="51"/>
    </location>
</feature>
<feature type="compositionally biased region" description="Basic and acidic residues" evidence="2">
    <location>
        <begin position="68"/>
        <end position="77"/>
    </location>
</feature>
<dbReference type="InterPro" id="IPR052602">
    <property type="entry name" value="Growth_transcription_reg"/>
</dbReference>
<evidence type="ECO:0000313" key="3">
    <source>
        <dbReference type="EMBL" id="KAG9248729.1"/>
    </source>
</evidence>
<evidence type="ECO:0000313" key="4">
    <source>
        <dbReference type="Proteomes" id="UP000887226"/>
    </source>
</evidence>
<evidence type="ECO:0000256" key="1">
    <source>
        <dbReference type="SAM" id="Coils"/>
    </source>
</evidence>
<feature type="region of interest" description="Disordered" evidence="2">
    <location>
        <begin position="123"/>
        <end position="196"/>
    </location>
</feature>
<feature type="compositionally biased region" description="Polar residues" evidence="2">
    <location>
        <begin position="89"/>
        <end position="104"/>
    </location>
</feature>
<dbReference type="Pfam" id="PF12329">
    <property type="entry name" value="TMF_DNA_bd"/>
    <property type="match status" value="1"/>
</dbReference>
<feature type="compositionally biased region" description="Polar residues" evidence="2">
    <location>
        <begin position="56"/>
        <end position="67"/>
    </location>
</feature>